<sequence length="81" mass="9658">MVRDELRARYLQTRPLLPTQNIWIRTEPSYWPVTSIGSREDQLSAPRCGMWRPQVSLLILEGRRPWITNIRRLPQSRCLDL</sequence>
<reference evidence="1" key="1">
    <citation type="thesis" date="2020" institute="ProQuest LLC" country="789 East Eisenhower Parkway, Ann Arbor, MI, USA">
        <title>Comparative Genomics and Chromosome Evolution.</title>
        <authorList>
            <person name="Mudd A.B."/>
        </authorList>
    </citation>
    <scope>NUCLEOTIDE SEQUENCE</scope>
    <source>
        <strain evidence="1">237g6f4</strain>
        <tissue evidence="1">Blood</tissue>
    </source>
</reference>
<protein>
    <submittedName>
        <fullName evidence="1">Uncharacterized protein</fullName>
    </submittedName>
</protein>
<accession>A0AAV6YM67</accession>
<organism evidence="1 2">
    <name type="scientific">Engystomops pustulosus</name>
    <name type="common">Tungara frog</name>
    <name type="synonym">Physalaemus pustulosus</name>
    <dbReference type="NCBI Taxonomy" id="76066"/>
    <lineage>
        <taxon>Eukaryota</taxon>
        <taxon>Metazoa</taxon>
        <taxon>Chordata</taxon>
        <taxon>Craniata</taxon>
        <taxon>Vertebrata</taxon>
        <taxon>Euteleostomi</taxon>
        <taxon>Amphibia</taxon>
        <taxon>Batrachia</taxon>
        <taxon>Anura</taxon>
        <taxon>Neobatrachia</taxon>
        <taxon>Hyloidea</taxon>
        <taxon>Leptodactylidae</taxon>
        <taxon>Leiuperinae</taxon>
        <taxon>Engystomops</taxon>
    </lineage>
</organism>
<evidence type="ECO:0000313" key="1">
    <source>
        <dbReference type="EMBL" id="KAG8535086.1"/>
    </source>
</evidence>
<evidence type="ECO:0000313" key="2">
    <source>
        <dbReference type="Proteomes" id="UP000824782"/>
    </source>
</evidence>
<comment type="caution">
    <text evidence="1">The sequence shown here is derived from an EMBL/GenBank/DDBJ whole genome shotgun (WGS) entry which is preliminary data.</text>
</comment>
<keyword evidence="2" id="KW-1185">Reference proteome</keyword>
<dbReference type="Proteomes" id="UP000824782">
    <property type="component" value="Unassembled WGS sequence"/>
</dbReference>
<name>A0AAV6YM67_ENGPU</name>
<proteinExistence type="predicted"/>
<dbReference type="AlphaFoldDB" id="A0AAV6YM67"/>
<gene>
    <name evidence="1" type="ORF">GDO81_029472</name>
</gene>
<dbReference type="EMBL" id="WNYA01079030">
    <property type="protein sequence ID" value="KAG8535086.1"/>
    <property type="molecule type" value="Genomic_DNA"/>
</dbReference>